<keyword evidence="1" id="KW-0479">Metal-binding</keyword>
<dbReference type="InterPro" id="IPR000917">
    <property type="entry name" value="Sulfatase_N"/>
</dbReference>
<dbReference type="SUPFAM" id="SSF53649">
    <property type="entry name" value="Alkaline phosphatase-like"/>
    <property type="match status" value="1"/>
</dbReference>
<organism evidence="4 5">
    <name type="scientific">Albidovulum sediminis</name>
    <dbReference type="NCBI Taxonomy" id="3066345"/>
    <lineage>
        <taxon>Bacteria</taxon>
        <taxon>Pseudomonadati</taxon>
        <taxon>Pseudomonadota</taxon>
        <taxon>Alphaproteobacteria</taxon>
        <taxon>Rhodobacterales</taxon>
        <taxon>Paracoccaceae</taxon>
        <taxon>Albidovulum</taxon>
    </lineage>
</organism>
<evidence type="ECO:0000313" key="4">
    <source>
        <dbReference type="EMBL" id="MCT8331525.1"/>
    </source>
</evidence>
<reference evidence="5" key="1">
    <citation type="submission" date="2023-07" db="EMBL/GenBank/DDBJ databases">
        <title>Defluviimonas sediminis sp. nov., isolated from mangrove sediment.</title>
        <authorList>
            <person name="Liu L."/>
            <person name="Li J."/>
            <person name="Huang Y."/>
            <person name="Pan J."/>
            <person name="Li M."/>
        </authorList>
    </citation>
    <scope>NUCLEOTIDE SEQUENCE [LARGE SCALE GENOMIC DNA]</scope>
    <source>
        <strain evidence="5">FT324</strain>
    </source>
</reference>
<dbReference type="Proteomes" id="UP001205601">
    <property type="component" value="Unassembled WGS sequence"/>
</dbReference>
<gene>
    <name evidence="4" type="ORF">N5I32_18570</name>
</gene>
<feature type="domain" description="Sulfatase N-terminal" evidence="3">
    <location>
        <begin position="6"/>
        <end position="370"/>
    </location>
</feature>
<dbReference type="RefSeq" id="WP_261497433.1">
    <property type="nucleotide sequence ID" value="NZ_JAOCQF010000004.1"/>
</dbReference>
<keyword evidence="2" id="KW-0378">Hydrolase</keyword>
<dbReference type="Gene3D" id="3.40.720.10">
    <property type="entry name" value="Alkaline Phosphatase, subunit A"/>
    <property type="match status" value="1"/>
</dbReference>
<dbReference type="Gene3D" id="6.10.250.3360">
    <property type="match status" value="1"/>
</dbReference>
<sequence length="501" mass="55217">MAPAENILFVVIDQLRADCLWGALASHAVMPNIQALAADGVAFRNHYSVANPCGPARASLLTGQYAMNHRSVRNGTPLPHDKPNLATEARKAGYQPLLFGYTDIALDPRVHHPNDPALRSYERVIPGFDEVLEMRLEEGIPWRAHLLNRGYDVPDYPDIFRHAGPDLTDPPLYRAEDSDTAFLTDRAISHLRALRPGWFAHVTYLRPHPPLVAPEPWNRLVDPATLPLPVRPAGREETAASHPYIAPTLAANTAAGMVVGFPDLQPDDDVVRTLRALYLGLAAEVDHHLGRLIGWLKESGQYEHTLIVVTADHGEMLGDHHAWGKMSFHDPAWHVPLIVRDPRDASALGTSTDLPTESIDITPTILDWIGQDIPPTMDGRSLRPLISGGPAQDWRDHTVSELDFGNPLEPTPWQRSLGLPADRCNLSILRTRTHTLVHFNGGLPPLLFDRRDGPAAIDRAGEPGAGPLLLDLTRRLLDHRMTHAEGRFARTLATARGTVTA</sequence>
<dbReference type="PANTHER" id="PTHR45953:SF1">
    <property type="entry name" value="IDURONATE 2-SULFATASE"/>
    <property type="match status" value="1"/>
</dbReference>
<dbReference type="EMBL" id="JAOCQF010000004">
    <property type="protein sequence ID" value="MCT8331525.1"/>
    <property type="molecule type" value="Genomic_DNA"/>
</dbReference>
<name>A0ABT2NRE9_9RHOB</name>
<evidence type="ECO:0000256" key="2">
    <source>
        <dbReference type="ARBA" id="ARBA00022801"/>
    </source>
</evidence>
<evidence type="ECO:0000259" key="3">
    <source>
        <dbReference type="Pfam" id="PF00884"/>
    </source>
</evidence>
<evidence type="ECO:0000256" key="1">
    <source>
        <dbReference type="ARBA" id="ARBA00022723"/>
    </source>
</evidence>
<dbReference type="PANTHER" id="PTHR45953">
    <property type="entry name" value="IDURONATE 2-SULFATASE"/>
    <property type="match status" value="1"/>
</dbReference>
<dbReference type="Pfam" id="PF00884">
    <property type="entry name" value="Sulfatase"/>
    <property type="match status" value="1"/>
</dbReference>
<keyword evidence="5" id="KW-1185">Reference proteome</keyword>
<comment type="caution">
    <text evidence="4">The sequence shown here is derived from an EMBL/GenBank/DDBJ whole genome shotgun (WGS) entry which is preliminary data.</text>
</comment>
<dbReference type="InterPro" id="IPR017850">
    <property type="entry name" value="Alkaline_phosphatase_core_sf"/>
</dbReference>
<accession>A0ABT2NRE9</accession>
<protein>
    <submittedName>
        <fullName evidence="4">Sulfatase-like hydrolase/transferase</fullName>
    </submittedName>
</protein>
<evidence type="ECO:0000313" key="5">
    <source>
        <dbReference type="Proteomes" id="UP001205601"/>
    </source>
</evidence>
<proteinExistence type="predicted"/>